<dbReference type="InterPro" id="IPR027417">
    <property type="entry name" value="P-loop_NTPase"/>
</dbReference>
<evidence type="ECO:0000313" key="2">
    <source>
        <dbReference type="Proteomes" id="UP000775213"/>
    </source>
</evidence>
<name>A0AAV7H7M2_DENCH</name>
<dbReference type="PANTHER" id="PTHR36766">
    <property type="entry name" value="PLANT BROAD-SPECTRUM MILDEW RESISTANCE PROTEIN RPW8"/>
    <property type="match status" value="1"/>
</dbReference>
<dbReference type="AlphaFoldDB" id="A0AAV7H7M2"/>
<sequence>MPSSTMVAHHEEVINSKIFLECARTLNQTKWENVLASLACGGFGSKILVTSRTDSIALMFAKVIKKKKEIVKLEGLEEDEYLQLLNSHAFAGVENPPGVEQLLERESMLSGSPLEAKFIVGVLNSNLDERHWMTPKNESKSKNELTQLNRLVA</sequence>
<gene>
    <name evidence="1" type="ORF">IEQ34_008266</name>
</gene>
<reference evidence="1 2" key="1">
    <citation type="journal article" date="2021" name="Hortic Res">
        <title>Chromosome-scale assembly of the Dendrobium chrysotoxum genome enhances the understanding of orchid evolution.</title>
        <authorList>
            <person name="Zhang Y."/>
            <person name="Zhang G.Q."/>
            <person name="Zhang D."/>
            <person name="Liu X.D."/>
            <person name="Xu X.Y."/>
            <person name="Sun W.H."/>
            <person name="Yu X."/>
            <person name="Zhu X."/>
            <person name="Wang Z.W."/>
            <person name="Zhao X."/>
            <person name="Zhong W.Y."/>
            <person name="Chen H."/>
            <person name="Yin W.L."/>
            <person name="Huang T."/>
            <person name="Niu S.C."/>
            <person name="Liu Z.J."/>
        </authorList>
    </citation>
    <scope>NUCLEOTIDE SEQUENCE [LARGE SCALE GENOMIC DNA]</scope>
    <source>
        <strain evidence="1">Lindl</strain>
    </source>
</reference>
<accession>A0AAV7H7M2</accession>
<proteinExistence type="predicted"/>
<comment type="caution">
    <text evidence="1">The sequence shown here is derived from an EMBL/GenBank/DDBJ whole genome shotgun (WGS) entry which is preliminary data.</text>
</comment>
<dbReference type="GO" id="GO:0043531">
    <property type="term" value="F:ADP binding"/>
    <property type="evidence" value="ECO:0007669"/>
    <property type="project" value="InterPro"/>
</dbReference>
<dbReference type="SUPFAM" id="SSF52540">
    <property type="entry name" value="P-loop containing nucleoside triphosphate hydrolases"/>
    <property type="match status" value="1"/>
</dbReference>
<dbReference type="PANTHER" id="PTHR36766:SF64">
    <property type="entry name" value="OS12G0206100 PROTEIN"/>
    <property type="match status" value="1"/>
</dbReference>
<dbReference type="EMBL" id="JAGFBR010000008">
    <property type="protein sequence ID" value="KAH0463684.1"/>
    <property type="molecule type" value="Genomic_DNA"/>
</dbReference>
<organism evidence="1 2">
    <name type="scientific">Dendrobium chrysotoxum</name>
    <name type="common">Orchid</name>
    <dbReference type="NCBI Taxonomy" id="161865"/>
    <lineage>
        <taxon>Eukaryota</taxon>
        <taxon>Viridiplantae</taxon>
        <taxon>Streptophyta</taxon>
        <taxon>Embryophyta</taxon>
        <taxon>Tracheophyta</taxon>
        <taxon>Spermatophyta</taxon>
        <taxon>Magnoliopsida</taxon>
        <taxon>Liliopsida</taxon>
        <taxon>Asparagales</taxon>
        <taxon>Orchidaceae</taxon>
        <taxon>Epidendroideae</taxon>
        <taxon>Malaxideae</taxon>
        <taxon>Dendrobiinae</taxon>
        <taxon>Dendrobium</taxon>
    </lineage>
</organism>
<evidence type="ECO:0008006" key="3">
    <source>
        <dbReference type="Google" id="ProtNLM"/>
    </source>
</evidence>
<dbReference type="Proteomes" id="UP000775213">
    <property type="component" value="Unassembled WGS sequence"/>
</dbReference>
<protein>
    <recommendedName>
        <fullName evidence="3">NB-ARC domain-containing protein</fullName>
    </recommendedName>
</protein>
<evidence type="ECO:0000313" key="1">
    <source>
        <dbReference type="EMBL" id="KAH0463684.1"/>
    </source>
</evidence>
<keyword evidence="2" id="KW-1185">Reference proteome</keyword>